<dbReference type="Pfam" id="PF14116">
    <property type="entry name" value="YyzF"/>
    <property type="match status" value="1"/>
</dbReference>
<evidence type="ECO:0000313" key="2">
    <source>
        <dbReference type="Proteomes" id="UP000199163"/>
    </source>
</evidence>
<reference evidence="1 2" key="1">
    <citation type="submission" date="2016-10" db="EMBL/GenBank/DDBJ databases">
        <authorList>
            <person name="de Groot N.N."/>
        </authorList>
    </citation>
    <scope>NUCLEOTIDE SEQUENCE [LARGE SCALE GENOMIC DNA]</scope>
    <source>
        <strain evidence="1 2">DSM 21632</strain>
    </source>
</reference>
<dbReference type="AlphaFoldDB" id="A0A1G8G7K2"/>
<dbReference type="InterPro" id="IPR025626">
    <property type="entry name" value="YyzF"/>
</dbReference>
<keyword evidence="2" id="KW-1185">Reference proteome</keyword>
<name>A0A1G8G7K2_9BACI</name>
<proteinExistence type="predicted"/>
<dbReference type="EMBL" id="FNDK01000014">
    <property type="protein sequence ID" value="SDH90333.1"/>
    <property type="molecule type" value="Genomic_DNA"/>
</dbReference>
<protein>
    <submittedName>
        <fullName evidence="1">CxxH/CxxC protein, BA_5709 family</fullName>
    </submittedName>
</protein>
<dbReference type="OrthoDB" id="1652387at2"/>
<dbReference type="RefSeq" id="WP_091274163.1">
    <property type="nucleotide sequence ID" value="NZ_FNDK01000014.1"/>
</dbReference>
<organism evidence="1 2">
    <name type="scientific">Alteribacillus persepolensis</name>
    <dbReference type="NCBI Taxonomy" id="568899"/>
    <lineage>
        <taxon>Bacteria</taxon>
        <taxon>Bacillati</taxon>
        <taxon>Bacillota</taxon>
        <taxon>Bacilli</taxon>
        <taxon>Bacillales</taxon>
        <taxon>Bacillaceae</taxon>
        <taxon>Alteribacillus</taxon>
    </lineage>
</organism>
<dbReference type="Proteomes" id="UP000199163">
    <property type="component" value="Unassembled WGS sequence"/>
</dbReference>
<gene>
    <name evidence="1" type="ORF">SAMN05192534_11472</name>
</gene>
<dbReference type="STRING" id="568899.SAMN05192534_11472"/>
<dbReference type="NCBIfam" id="TIGR04129">
    <property type="entry name" value="CxxH_BA5709"/>
    <property type="match status" value="1"/>
</dbReference>
<sequence length="51" mass="5634">MIYACEDHSDRALDDAVEKNGEPPVIEKIEADLSTTCSFCDNQAVYKIVEG</sequence>
<accession>A0A1G8G7K2</accession>
<evidence type="ECO:0000313" key="1">
    <source>
        <dbReference type="EMBL" id="SDH90333.1"/>
    </source>
</evidence>